<dbReference type="Pfam" id="PF01629">
    <property type="entry name" value="DUF22"/>
    <property type="match status" value="1"/>
</dbReference>
<protein>
    <recommendedName>
        <fullName evidence="1">DUF22 domain-containing protein</fullName>
    </recommendedName>
</protein>
<evidence type="ECO:0000259" key="1">
    <source>
        <dbReference type="Pfam" id="PF01629"/>
    </source>
</evidence>
<dbReference type="KEGG" id="mcub:MCBB_1904"/>
<dbReference type="OrthoDB" id="69140at2157"/>
<dbReference type="InterPro" id="IPR002572">
    <property type="entry name" value="DUF22"/>
</dbReference>
<dbReference type="GeneID" id="30412743"/>
<feature type="domain" description="DUF22" evidence="1">
    <location>
        <begin position="4"/>
        <end position="107"/>
    </location>
</feature>
<dbReference type="EMBL" id="LT607756">
    <property type="protein sequence ID" value="SCG86453.1"/>
    <property type="molecule type" value="Genomic_DNA"/>
</dbReference>
<accession>A0A1D3L4E0</accession>
<evidence type="ECO:0000313" key="3">
    <source>
        <dbReference type="Proteomes" id="UP000094707"/>
    </source>
</evidence>
<dbReference type="AlphaFoldDB" id="A0A1D3L4E0"/>
<proteinExistence type="predicted"/>
<reference evidence="2 3" key="1">
    <citation type="submission" date="2016-08" db="EMBL/GenBank/DDBJ databases">
        <authorList>
            <person name="Seilhamer J.J."/>
        </authorList>
    </citation>
    <scope>NUCLEOTIDE SEQUENCE [LARGE SCALE GENOMIC DNA]</scope>
    <source>
        <strain evidence="2">Buetzberg</strain>
    </source>
</reference>
<name>A0A1D3L4E0_9EURY</name>
<dbReference type="STRING" id="118062.MCBB_1904"/>
<dbReference type="Proteomes" id="UP000094707">
    <property type="component" value="Chromosome I"/>
</dbReference>
<organism evidence="2 3">
    <name type="scientific">Methanobacterium congolense</name>
    <dbReference type="NCBI Taxonomy" id="118062"/>
    <lineage>
        <taxon>Archaea</taxon>
        <taxon>Methanobacteriati</taxon>
        <taxon>Methanobacteriota</taxon>
        <taxon>Methanomada group</taxon>
        <taxon>Methanobacteria</taxon>
        <taxon>Methanobacteriales</taxon>
        <taxon>Methanobacteriaceae</taxon>
        <taxon>Methanobacterium</taxon>
    </lineage>
</organism>
<sequence>MVRIVTRLGTIKKELKDMEGADVDFKVGSVVGKLRAIIADEDVDFKASDVKPIKIKNIEIPANHICILYAYAENRYGHTIAVGEETPLPISMDRTADHATFVAALDGEIKKDDLIGVLTLLPAELLR</sequence>
<dbReference type="RefSeq" id="WP_071907516.1">
    <property type="nucleotide sequence ID" value="NZ_LT607756.1"/>
</dbReference>
<evidence type="ECO:0000313" key="2">
    <source>
        <dbReference type="EMBL" id="SCG86453.1"/>
    </source>
</evidence>
<dbReference type="PATRIC" id="fig|129848.4.peg.1951"/>
<gene>
    <name evidence="2" type="ORF">MCBB_1904</name>
</gene>
<keyword evidence="3" id="KW-1185">Reference proteome</keyword>